<protein>
    <submittedName>
        <fullName evidence="2">Uncharacterized protein</fullName>
    </submittedName>
</protein>
<name>A0A5K7XIP0_9BACT</name>
<dbReference type="Proteomes" id="UP000326837">
    <property type="component" value="Chromosome"/>
</dbReference>
<keyword evidence="1" id="KW-0472">Membrane</keyword>
<gene>
    <name evidence="2" type="ORF">PLANPX_4453</name>
</gene>
<keyword evidence="1" id="KW-0812">Transmembrane</keyword>
<evidence type="ECO:0000313" key="2">
    <source>
        <dbReference type="EMBL" id="BBO34841.1"/>
    </source>
</evidence>
<organism evidence="2 3">
    <name type="scientific">Lacipirellula parvula</name>
    <dbReference type="NCBI Taxonomy" id="2650471"/>
    <lineage>
        <taxon>Bacteria</taxon>
        <taxon>Pseudomonadati</taxon>
        <taxon>Planctomycetota</taxon>
        <taxon>Planctomycetia</taxon>
        <taxon>Pirellulales</taxon>
        <taxon>Lacipirellulaceae</taxon>
        <taxon>Lacipirellula</taxon>
    </lineage>
</organism>
<dbReference type="KEGG" id="lpav:PLANPX_4453"/>
<evidence type="ECO:0000313" key="3">
    <source>
        <dbReference type="Proteomes" id="UP000326837"/>
    </source>
</evidence>
<sequence>MIEIVTWLSVAVLGPGSIAIFIWFLCDLRRIFRRDE</sequence>
<evidence type="ECO:0000256" key="1">
    <source>
        <dbReference type="SAM" id="Phobius"/>
    </source>
</evidence>
<accession>A0A5K7XIP0</accession>
<proteinExistence type="predicted"/>
<reference evidence="3" key="1">
    <citation type="submission" date="2019-10" db="EMBL/GenBank/DDBJ databases">
        <title>Lacipirellula parvula gen. nov., sp. nov., representing a lineage of planctomycetes widespread in freshwater anoxic habitats, and description of the family Lacipirellulaceae.</title>
        <authorList>
            <person name="Dedysh S.N."/>
            <person name="Kulichevskaya I.S."/>
            <person name="Beletsky A.V."/>
            <person name="Rakitin A.L."/>
            <person name="Mardanov A.V."/>
            <person name="Ivanova A.A."/>
            <person name="Saltykova V.X."/>
            <person name="Rijpstra W.I.C."/>
            <person name="Sinninghe Damste J.S."/>
            <person name="Ravin N.V."/>
        </authorList>
    </citation>
    <scope>NUCLEOTIDE SEQUENCE [LARGE SCALE GENOMIC DNA]</scope>
    <source>
        <strain evidence="3">PX69</strain>
    </source>
</reference>
<keyword evidence="3" id="KW-1185">Reference proteome</keyword>
<feature type="transmembrane region" description="Helical" evidence="1">
    <location>
        <begin position="6"/>
        <end position="26"/>
    </location>
</feature>
<keyword evidence="1" id="KW-1133">Transmembrane helix</keyword>
<dbReference type="EMBL" id="AP021861">
    <property type="protein sequence ID" value="BBO34841.1"/>
    <property type="molecule type" value="Genomic_DNA"/>
</dbReference>
<dbReference type="AlphaFoldDB" id="A0A5K7XIP0"/>